<dbReference type="EMBL" id="SNRW01003134">
    <property type="protein sequence ID" value="KAA6390709.1"/>
    <property type="molecule type" value="Genomic_DNA"/>
</dbReference>
<organism evidence="1 2">
    <name type="scientific">Streblomastix strix</name>
    <dbReference type="NCBI Taxonomy" id="222440"/>
    <lineage>
        <taxon>Eukaryota</taxon>
        <taxon>Metamonada</taxon>
        <taxon>Preaxostyla</taxon>
        <taxon>Oxymonadida</taxon>
        <taxon>Streblomastigidae</taxon>
        <taxon>Streblomastix</taxon>
    </lineage>
</organism>
<protein>
    <submittedName>
        <fullName evidence="1">Uncharacterized protein</fullName>
    </submittedName>
</protein>
<proteinExistence type="predicted"/>
<name>A0A5J4W8J1_9EUKA</name>
<reference evidence="1 2" key="1">
    <citation type="submission" date="2019-03" db="EMBL/GenBank/DDBJ databases">
        <title>Single cell metagenomics reveals metabolic interactions within the superorganism composed of flagellate Streblomastix strix and complex community of Bacteroidetes bacteria on its surface.</title>
        <authorList>
            <person name="Treitli S.C."/>
            <person name="Kolisko M."/>
            <person name="Husnik F."/>
            <person name="Keeling P."/>
            <person name="Hampl V."/>
        </authorList>
    </citation>
    <scope>NUCLEOTIDE SEQUENCE [LARGE SCALE GENOMIC DNA]</scope>
    <source>
        <strain evidence="1">ST1C</strain>
    </source>
</reference>
<evidence type="ECO:0000313" key="1">
    <source>
        <dbReference type="EMBL" id="KAA6390709.1"/>
    </source>
</evidence>
<sequence>MKKIQTTSKQIREEIFRRWKISVFENFHNYLVERHVDKLVIKIASERQVQKMLETVEDIQKHLIILKIMVKGNIACVVINGNEIGIQEYCYNKDQCFKILAMYKDDEIHTAVDRSESRVRAMIEVALDSQLLHPFLILKEFSTK</sequence>
<dbReference type="OrthoDB" id="71166at2759"/>
<comment type="caution">
    <text evidence="1">The sequence shown here is derived from an EMBL/GenBank/DDBJ whole genome shotgun (WGS) entry which is preliminary data.</text>
</comment>
<dbReference type="AlphaFoldDB" id="A0A5J4W8J1"/>
<accession>A0A5J4W8J1</accession>
<gene>
    <name evidence="1" type="ORF">EZS28_013763</name>
</gene>
<dbReference type="Proteomes" id="UP000324800">
    <property type="component" value="Unassembled WGS sequence"/>
</dbReference>
<evidence type="ECO:0000313" key="2">
    <source>
        <dbReference type="Proteomes" id="UP000324800"/>
    </source>
</evidence>